<protein>
    <submittedName>
        <fullName evidence="2">Uncharacterized protein</fullName>
    </submittedName>
</protein>
<accession>A0A2V3IV35</accession>
<dbReference type="EMBL" id="NBIV01000047">
    <property type="protein sequence ID" value="PXF45981.1"/>
    <property type="molecule type" value="Genomic_DNA"/>
</dbReference>
<feature type="region of interest" description="Disordered" evidence="1">
    <location>
        <begin position="819"/>
        <end position="839"/>
    </location>
</feature>
<dbReference type="AlphaFoldDB" id="A0A2V3IV35"/>
<sequence length="877" mass="97651">MEISKQAFADLGKLSVNAKLDGLVVTLVTAEGAIACFDVSDCRRDLVQYANGAVEASGEVSGFGFRDLNSAFDAYSETILYNRRNTLSPQRNAQAPDGWSLKVPNSNNYDIWLEARLRNIRIVYLHRFVVILKKYFDVLRESLRPVLEMKGVIAEVFDSEVGEDFPIAPSYRVGFEVKAKGVDAHVLYQPPAEGEGITLTKGGTEPTLKQITPDCPIMDILPFSRGITIVAKLDTLRRRRVPEVILNAEGIPVLKDGQEEREYDPGKWLPTIRVRVSPPNGVSARLCEAEYSILYFTFTENIIERPDIEFTDIVCGLKTPILPTRKPVQPIMFSLNRMPPNYKFLFEVPLVESVIMSGADGRDELSKLIRSELCDLFGFFEYGVDYRMTKDVSANMHSLQDARPFSNSHGMKLIISTKEPTGMVSPHGENSLGSDSTSDMARSVTLTWDRPFGFRANVMVVASDLRIIVEPELFRDLGSLTPPGFPFLKSSAPPPLLRFNGRLLIVTISRPEMWLMANQYPGDGRALVIRGDVIAKVMWAAVTGRNTVEVAAHGVQINVSSDGPSAKKLLNSSTSTQPSTPSASTSIDRRESETRMLYSCDVSEKFEGRGYDPPKNPGDKPRKAPGSTLSVNAESFLVRIDVNDASLILAVGSCLVRLKPSKLSQRPEQPGRFDQSIDKGEEGDSKLSVNFMLPPCRLMFANETLGRYVIIMVTRLRNRFLRSNVPWLTNAAFEFALDLFNEDNGWWEPGIEPFPFEFASSKGRFGSLAIHVRAEQNIDVNVTPNTVSGAARVSKALKYAVEDLRTRLKREDEDALDSFGLPLQGPPMGPGHSTTSAARRPSVAAFCVRNETWRTMQMWLPYDSKRRSFEVTEEKSK</sequence>
<dbReference type="OrthoDB" id="5999at2759"/>
<dbReference type="Proteomes" id="UP000247409">
    <property type="component" value="Unassembled WGS sequence"/>
</dbReference>
<feature type="compositionally biased region" description="Basic and acidic residues" evidence="1">
    <location>
        <begin position="605"/>
        <end position="622"/>
    </location>
</feature>
<gene>
    <name evidence="2" type="ORF">BWQ96_04237</name>
</gene>
<organism evidence="2 3">
    <name type="scientific">Gracilariopsis chorda</name>
    <dbReference type="NCBI Taxonomy" id="448386"/>
    <lineage>
        <taxon>Eukaryota</taxon>
        <taxon>Rhodophyta</taxon>
        <taxon>Florideophyceae</taxon>
        <taxon>Rhodymeniophycidae</taxon>
        <taxon>Gracilariales</taxon>
        <taxon>Gracilariaceae</taxon>
        <taxon>Gracilariopsis</taxon>
    </lineage>
</organism>
<feature type="region of interest" description="Disordered" evidence="1">
    <location>
        <begin position="605"/>
        <end position="627"/>
    </location>
</feature>
<comment type="caution">
    <text evidence="2">The sequence shown here is derived from an EMBL/GenBank/DDBJ whole genome shotgun (WGS) entry which is preliminary data.</text>
</comment>
<keyword evidence="3" id="KW-1185">Reference proteome</keyword>
<name>A0A2V3IV35_9FLOR</name>
<evidence type="ECO:0000313" key="3">
    <source>
        <dbReference type="Proteomes" id="UP000247409"/>
    </source>
</evidence>
<feature type="region of interest" description="Disordered" evidence="1">
    <location>
        <begin position="563"/>
        <end position="592"/>
    </location>
</feature>
<proteinExistence type="predicted"/>
<evidence type="ECO:0000256" key="1">
    <source>
        <dbReference type="SAM" id="MobiDB-lite"/>
    </source>
</evidence>
<feature type="compositionally biased region" description="Low complexity" evidence="1">
    <location>
        <begin position="572"/>
        <end position="586"/>
    </location>
</feature>
<reference evidence="2 3" key="1">
    <citation type="journal article" date="2018" name="Mol. Biol. Evol.">
        <title>Analysis of the draft genome of the red seaweed Gracilariopsis chorda provides insights into genome size evolution in Rhodophyta.</title>
        <authorList>
            <person name="Lee J."/>
            <person name="Yang E.C."/>
            <person name="Graf L."/>
            <person name="Yang J.H."/>
            <person name="Qiu H."/>
            <person name="Zel Zion U."/>
            <person name="Chan C.X."/>
            <person name="Stephens T.G."/>
            <person name="Weber A.P.M."/>
            <person name="Boo G.H."/>
            <person name="Boo S.M."/>
            <person name="Kim K.M."/>
            <person name="Shin Y."/>
            <person name="Jung M."/>
            <person name="Lee S.J."/>
            <person name="Yim H.S."/>
            <person name="Lee J.H."/>
            <person name="Bhattacharya D."/>
            <person name="Yoon H.S."/>
        </authorList>
    </citation>
    <scope>NUCLEOTIDE SEQUENCE [LARGE SCALE GENOMIC DNA]</scope>
    <source>
        <strain evidence="2 3">SKKU-2015</strain>
        <tissue evidence="2">Whole body</tissue>
    </source>
</reference>
<evidence type="ECO:0000313" key="2">
    <source>
        <dbReference type="EMBL" id="PXF45981.1"/>
    </source>
</evidence>